<feature type="coiled-coil region" evidence="1">
    <location>
        <begin position="756"/>
        <end position="802"/>
    </location>
</feature>
<gene>
    <name evidence="3" type="ORF">CE561_11795</name>
</gene>
<dbReference type="EMBL" id="NKHD01000041">
    <property type="protein sequence ID" value="OXT06036.1"/>
    <property type="molecule type" value="Genomic_DNA"/>
</dbReference>
<dbReference type="GO" id="GO:0003676">
    <property type="term" value="F:nucleic acid binding"/>
    <property type="evidence" value="ECO:0007669"/>
    <property type="project" value="InterPro"/>
</dbReference>
<dbReference type="Pfam" id="PF20720">
    <property type="entry name" value="nSTAND3"/>
    <property type="match status" value="1"/>
</dbReference>
<feature type="domain" description="Novel STAND NTPase 3" evidence="2">
    <location>
        <begin position="181"/>
        <end position="340"/>
    </location>
</feature>
<dbReference type="InterPro" id="IPR049050">
    <property type="entry name" value="nSTAND3"/>
</dbReference>
<dbReference type="AlphaFoldDB" id="A0A231VEE1"/>
<dbReference type="RefSeq" id="WP_094046359.1">
    <property type="nucleotide sequence ID" value="NZ_NKHD01000041.1"/>
</dbReference>
<protein>
    <submittedName>
        <fullName evidence="3">AAA family ATPase</fullName>
    </submittedName>
</protein>
<dbReference type="InterPro" id="IPR027417">
    <property type="entry name" value="P-loop_NTPase"/>
</dbReference>
<evidence type="ECO:0000313" key="3">
    <source>
        <dbReference type="EMBL" id="OXT06036.1"/>
    </source>
</evidence>
<sequence length="1180" mass="139626">MSNYDFHSCFSPREFEEFVRDVLEIKEKVQFEICAPGRDGGIDLCHCEGTTKIIAQVKCYKENFNQLYSVLKNQEKPKAKVLNPTRYILVTSQTLSLENKEKIFELFDGLIKTRDDIIDRIALNKLLEQDQYKNVERSHYKLWLNSTNVLTTLIEEIVHRGILTESKFELEEIQETLRVHVQNPNFERALHILEKNRYIIISGEPGIGKTTLARCLVAYFLQQMGYKDFIYANTVGSAFSMYKENEKQIFYFDDFWGDVFKDEKHPINEEKYLLKFIQRISKSCNKILILTSREYVLQQGLAMYHNEQLKTTFDIGKCFVQMEDYSDLIKAKILFNHLYFSKKLGWNYVKVIADGYEQIISHKNYNPRIIENFLNQGSILMEDSNPSEFYNRFLDYLNDPFEFWKAIFMKQTYEARLTALILFLSSQPIRLSDLKESFYSCMEVCRQNYIPIQEQEFETIISQLEKTMIKTYENKTTPAILVKFQNPSVKDFLYRYLAENLNQYGKVLIEGCPFINQLLFMFKTTKSKCYIDDGLEEDSLDKEKILLPKKLEILLRNRIISEFDTLRYSYAEGDAYEHKPSVYVEPKNCIVRKLNDVLFSFGINENNQMDTFIIDKVKYLCTILHEEDYPFSYDDMVEFPYLINAVMPLKIDFDGSSLINDYYQRSRFAEHLLLINEFQKVFPEEYDDFKKTNYNTIKNNIKYVLLDDVEFFASDGEDERVDFIIDLVYPEILECYKLRNSIKFWRELRMTAGYFYDLDEDNKKQLKEEKIRAEQIKNEEEIEKTNELIKAERDALLGLSEELSDEKIISFIKINMQDAKEASKLIYLFKNKKPWYIWPFFSNWNRLSLLLAFYKESRNFPLSSASFYEQLTTFLVKEYSKTSSSADITSLVEMFCEFAYDMMVNGKNIFSEQDIGNHPAFKNKIEAKQIDLPELLSFPFLVQRGKWYEFRTIAFQVYLSLQKILRSNEKDRIASYDSFLDLDGCFSDYEHDIWLLCSEMDLRTFNQYYLIPILQEYLSAIDTSNRYTVCSSTMRFFELILYFKIPQDTLLPEISGACNSGLQMSILNFIDKDLLKLESYMSYTDDGESNKNYSALLRLSHFIIKKGSKTNQEEYELDLAKHSNDREFLEILESLGVCDFLWDFYYDVLATVKKTVAAKYDIRLDPYPDNPETRCFIIEK</sequence>
<dbReference type="Gene3D" id="3.40.50.300">
    <property type="entry name" value="P-loop containing nucleotide triphosphate hydrolases"/>
    <property type="match status" value="1"/>
</dbReference>
<reference evidence="3 4" key="1">
    <citation type="submission" date="2017-06" db="EMBL/GenBank/DDBJ databases">
        <title>Isolation and characterization of a thermophilic and butanogenic Thermoanaerobacterium thermosaccharolyticum M5 capable of efficient degradation of hemicellulose.</title>
        <authorList>
            <person name="Xin F."/>
            <person name="Jiang Y."/>
        </authorList>
    </citation>
    <scope>NUCLEOTIDE SEQUENCE [LARGE SCALE GENOMIC DNA]</scope>
    <source>
        <strain evidence="3 4">M5</strain>
    </source>
</reference>
<name>A0A231VEE1_THETR</name>
<evidence type="ECO:0000256" key="1">
    <source>
        <dbReference type="SAM" id="Coils"/>
    </source>
</evidence>
<dbReference type="Gene3D" id="3.40.1350.10">
    <property type="match status" value="1"/>
</dbReference>
<evidence type="ECO:0000313" key="4">
    <source>
        <dbReference type="Proteomes" id="UP000215301"/>
    </source>
</evidence>
<dbReference type="Proteomes" id="UP000215301">
    <property type="component" value="Unassembled WGS sequence"/>
</dbReference>
<organism evidence="3 4">
    <name type="scientific">Thermoanaerobacterium thermosaccharolyticum</name>
    <name type="common">Clostridium thermosaccharolyticum</name>
    <dbReference type="NCBI Taxonomy" id="1517"/>
    <lineage>
        <taxon>Bacteria</taxon>
        <taxon>Bacillati</taxon>
        <taxon>Bacillota</taxon>
        <taxon>Clostridia</taxon>
        <taxon>Thermoanaerobacterales</taxon>
        <taxon>Thermoanaerobacteraceae</taxon>
        <taxon>Thermoanaerobacterium</taxon>
    </lineage>
</organism>
<dbReference type="SUPFAM" id="SSF52540">
    <property type="entry name" value="P-loop containing nucleoside triphosphate hydrolases"/>
    <property type="match status" value="1"/>
</dbReference>
<proteinExistence type="predicted"/>
<comment type="caution">
    <text evidence="3">The sequence shown here is derived from an EMBL/GenBank/DDBJ whole genome shotgun (WGS) entry which is preliminary data.</text>
</comment>
<evidence type="ECO:0000259" key="2">
    <source>
        <dbReference type="Pfam" id="PF20720"/>
    </source>
</evidence>
<keyword evidence="1" id="KW-0175">Coiled coil</keyword>
<dbReference type="InterPro" id="IPR011856">
    <property type="entry name" value="tRNA_endonuc-like_dom_sf"/>
</dbReference>
<accession>A0A231VEE1</accession>